<feature type="transmembrane region" description="Helical" evidence="7">
    <location>
        <begin position="144"/>
        <end position="165"/>
    </location>
</feature>
<dbReference type="InParanoid" id="B0CVD3"/>
<evidence type="ECO:0000256" key="3">
    <source>
        <dbReference type="ARBA" id="ARBA00022692"/>
    </source>
</evidence>
<evidence type="ECO:0000259" key="8">
    <source>
        <dbReference type="Pfam" id="PF02656"/>
    </source>
</evidence>
<dbReference type="InterPro" id="IPR052053">
    <property type="entry name" value="IM_YidH-like"/>
</dbReference>
<dbReference type="OrthoDB" id="199599at2759"/>
<evidence type="ECO:0000256" key="4">
    <source>
        <dbReference type="ARBA" id="ARBA00022989"/>
    </source>
</evidence>
<feature type="transmembrane region" description="Helical" evidence="7">
    <location>
        <begin position="185"/>
        <end position="206"/>
    </location>
</feature>
<evidence type="ECO:0000313" key="10">
    <source>
        <dbReference type="Proteomes" id="UP000001194"/>
    </source>
</evidence>
<dbReference type="HOGENOM" id="CLU_053359_3_1_1"/>
<proteinExistence type="predicted"/>
<keyword evidence="5 7" id="KW-0472">Membrane</keyword>
<evidence type="ECO:0000256" key="5">
    <source>
        <dbReference type="ARBA" id="ARBA00023136"/>
    </source>
</evidence>
<dbReference type="PANTHER" id="PTHR34187">
    <property type="entry name" value="FGR18P"/>
    <property type="match status" value="1"/>
</dbReference>
<gene>
    <name evidence="9" type="ORF">LACBIDRAFT_309029</name>
</gene>
<feature type="domain" description="DUF202" evidence="8">
    <location>
        <begin position="135"/>
        <end position="208"/>
    </location>
</feature>
<evidence type="ECO:0000256" key="6">
    <source>
        <dbReference type="SAM" id="MobiDB-lite"/>
    </source>
</evidence>
<accession>B0CVD3</accession>
<evidence type="ECO:0000256" key="7">
    <source>
        <dbReference type="SAM" id="Phobius"/>
    </source>
</evidence>
<evidence type="ECO:0000313" key="9">
    <source>
        <dbReference type="EMBL" id="EDR13308.1"/>
    </source>
</evidence>
<reference evidence="9 10" key="1">
    <citation type="journal article" date="2008" name="Nature">
        <title>The genome of Laccaria bicolor provides insights into mycorrhizal symbiosis.</title>
        <authorList>
            <person name="Martin F."/>
            <person name="Aerts A."/>
            <person name="Ahren D."/>
            <person name="Brun A."/>
            <person name="Danchin E.G.J."/>
            <person name="Duchaussoy F."/>
            <person name="Gibon J."/>
            <person name="Kohler A."/>
            <person name="Lindquist E."/>
            <person name="Pereda V."/>
            <person name="Salamov A."/>
            <person name="Shapiro H.J."/>
            <person name="Wuyts J."/>
            <person name="Blaudez D."/>
            <person name="Buee M."/>
            <person name="Brokstein P."/>
            <person name="Canbaeck B."/>
            <person name="Cohen D."/>
            <person name="Courty P.E."/>
            <person name="Coutinho P.M."/>
            <person name="Delaruelle C."/>
            <person name="Detter J.C."/>
            <person name="Deveau A."/>
            <person name="DiFazio S."/>
            <person name="Duplessis S."/>
            <person name="Fraissinet-Tachet L."/>
            <person name="Lucic E."/>
            <person name="Frey-Klett P."/>
            <person name="Fourrey C."/>
            <person name="Feussner I."/>
            <person name="Gay G."/>
            <person name="Grimwood J."/>
            <person name="Hoegger P.J."/>
            <person name="Jain P."/>
            <person name="Kilaru S."/>
            <person name="Labbe J."/>
            <person name="Lin Y.C."/>
            <person name="Legue V."/>
            <person name="Le Tacon F."/>
            <person name="Marmeisse R."/>
            <person name="Melayah D."/>
            <person name="Montanini B."/>
            <person name="Muratet M."/>
            <person name="Nehls U."/>
            <person name="Niculita-Hirzel H."/>
            <person name="Oudot-Le Secq M.P."/>
            <person name="Peter M."/>
            <person name="Quesneville H."/>
            <person name="Rajashekar B."/>
            <person name="Reich M."/>
            <person name="Rouhier N."/>
            <person name="Schmutz J."/>
            <person name="Yin T."/>
            <person name="Chalot M."/>
            <person name="Henrissat B."/>
            <person name="Kuees U."/>
            <person name="Lucas S."/>
            <person name="Van de Peer Y."/>
            <person name="Podila G.K."/>
            <person name="Polle A."/>
            <person name="Pukkila P.J."/>
            <person name="Richardson P.M."/>
            <person name="Rouze P."/>
            <person name="Sanders I.R."/>
            <person name="Stajich J.E."/>
            <person name="Tunlid A."/>
            <person name="Tuskan G."/>
            <person name="Grigoriev I.V."/>
        </authorList>
    </citation>
    <scope>NUCLEOTIDE SEQUENCE [LARGE SCALE GENOMIC DNA]</scope>
    <source>
        <strain evidence="10">S238N-H82 / ATCC MYA-4686</strain>
    </source>
</reference>
<feature type="transmembrane region" description="Helical" evidence="7">
    <location>
        <begin position="218"/>
        <end position="244"/>
    </location>
</feature>
<keyword evidence="4 7" id="KW-1133">Transmembrane helix</keyword>
<dbReference type="RefSeq" id="XP_001875806.1">
    <property type="nucleotide sequence ID" value="XM_001875771.1"/>
</dbReference>
<keyword evidence="2" id="KW-1003">Cell membrane</keyword>
<dbReference type="KEGG" id="lbc:LACBIDRAFT_309029"/>
<evidence type="ECO:0000256" key="1">
    <source>
        <dbReference type="ARBA" id="ARBA00004651"/>
    </source>
</evidence>
<dbReference type="Pfam" id="PF02656">
    <property type="entry name" value="DUF202"/>
    <property type="match status" value="1"/>
</dbReference>
<keyword evidence="10" id="KW-1185">Reference proteome</keyword>
<evidence type="ECO:0000256" key="2">
    <source>
        <dbReference type="ARBA" id="ARBA00022475"/>
    </source>
</evidence>
<dbReference type="GO" id="GO:0005886">
    <property type="term" value="C:plasma membrane"/>
    <property type="evidence" value="ECO:0007669"/>
    <property type="project" value="UniProtKB-SubCell"/>
</dbReference>
<dbReference type="EMBL" id="DS547093">
    <property type="protein sequence ID" value="EDR13308.1"/>
    <property type="molecule type" value="Genomic_DNA"/>
</dbReference>
<comment type="subcellular location">
    <subcellularLocation>
        <location evidence="1">Cell membrane</location>
        <topology evidence="1">Multi-pass membrane protein</topology>
    </subcellularLocation>
</comment>
<dbReference type="Proteomes" id="UP000001194">
    <property type="component" value="Unassembled WGS sequence"/>
</dbReference>
<feature type="region of interest" description="Disordered" evidence="6">
    <location>
        <begin position="41"/>
        <end position="65"/>
    </location>
</feature>
<feature type="compositionally biased region" description="Low complexity" evidence="6">
    <location>
        <begin position="56"/>
        <end position="65"/>
    </location>
</feature>
<organism evidence="10">
    <name type="scientific">Laccaria bicolor (strain S238N-H82 / ATCC MYA-4686)</name>
    <name type="common">Bicoloured deceiver</name>
    <name type="synonym">Laccaria laccata var. bicolor</name>
    <dbReference type="NCBI Taxonomy" id="486041"/>
    <lineage>
        <taxon>Eukaryota</taxon>
        <taxon>Fungi</taxon>
        <taxon>Dikarya</taxon>
        <taxon>Basidiomycota</taxon>
        <taxon>Agaricomycotina</taxon>
        <taxon>Agaricomycetes</taxon>
        <taxon>Agaricomycetidae</taxon>
        <taxon>Agaricales</taxon>
        <taxon>Agaricineae</taxon>
        <taxon>Hydnangiaceae</taxon>
        <taxon>Laccaria</taxon>
    </lineage>
</organism>
<protein>
    <submittedName>
        <fullName evidence="9">Predicted protein</fullName>
    </submittedName>
</protein>
<dbReference type="GeneID" id="6071418"/>
<dbReference type="AlphaFoldDB" id="B0CVD3"/>
<dbReference type="PANTHER" id="PTHR34187:SF2">
    <property type="entry name" value="DUF202 DOMAIN-CONTAINING PROTEIN"/>
    <property type="match status" value="1"/>
</dbReference>
<dbReference type="InterPro" id="IPR003807">
    <property type="entry name" value="DUF202"/>
</dbReference>
<feature type="region of interest" description="Disordered" evidence="6">
    <location>
        <begin position="1"/>
        <end position="26"/>
    </location>
</feature>
<name>B0CVD3_LACBS</name>
<sequence>MIPHRRPHQPIESTPLIAGPPKATRKRVSTRLGLHHSRPRAHPFQYLGKGSPKTCSSQQSESSPLLPHFSTGTSLLYSDTHGNRGGGWQNFNPLDSQKPAPYCSSHTTTSRRSRFPLNLPRNIFLRLENSGSVARDHLASERTFLAYMRTSLAISASGVALVQLFSAPSSNGVTPHGLLLYIRPLGASTVSIGILVLWIGVARYFTIQAALTKGYFPVARLATGFIAIALTVLVTLTIAILFAVKLEPR</sequence>
<keyword evidence="3 7" id="KW-0812">Transmembrane</keyword>